<protein>
    <submittedName>
        <fullName evidence="1">Uncharacterized protein</fullName>
    </submittedName>
</protein>
<reference evidence="2" key="1">
    <citation type="journal article" date="2022" name="Mol. Ecol. Resour.">
        <title>The genomes of chicory, endive, great burdock and yacon provide insights into Asteraceae palaeo-polyploidization history and plant inulin production.</title>
        <authorList>
            <person name="Fan W."/>
            <person name="Wang S."/>
            <person name="Wang H."/>
            <person name="Wang A."/>
            <person name="Jiang F."/>
            <person name="Liu H."/>
            <person name="Zhao H."/>
            <person name="Xu D."/>
            <person name="Zhang Y."/>
        </authorList>
    </citation>
    <scope>NUCLEOTIDE SEQUENCE [LARGE SCALE GENOMIC DNA]</scope>
    <source>
        <strain evidence="2">cv. Yunnan</strain>
    </source>
</reference>
<accession>A0ACB9JS52</accession>
<evidence type="ECO:0000313" key="2">
    <source>
        <dbReference type="Proteomes" id="UP001056120"/>
    </source>
</evidence>
<comment type="caution">
    <text evidence="1">The sequence shown here is derived from an EMBL/GenBank/DDBJ whole genome shotgun (WGS) entry which is preliminary data.</text>
</comment>
<evidence type="ECO:0000313" key="1">
    <source>
        <dbReference type="EMBL" id="KAI3822861.1"/>
    </source>
</evidence>
<dbReference type="EMBL" id="CM042020">
    <property type="protein sequence ID" value="KAI3822861.1"/>
    <property type="molecule type" value="Genomic_DNA"/>
</dbReference>
<keyword evidence="2" id="KW-1185">Reference proteome</keyword>
<gene>
    <name evidence="1" type="ORF">L1987_10460</name>
</gene>
<sequence length="114" mass="13009">MDIKTHVRFRQSKPGFKCTASDFTDHTDFPNHHALIYSFSGPEARGNLVVIQITMDLATSCKEKLVHFRIKELKHILTQLGLSKQGKKQDLADRILAIISDDRVSGMWAKKKRC</sequence>
<dbReference type="Proteomes" id="UP001056120">
    <property type="component" value="Linkage Group LG03"/>
</dbReference>
<reference evidence="1 2" key="2">
    <citation type="journal article" date="2022" name="Mol. Ecol. Resour.">
        <title>The genomes of chicory, endive, great burdock and yacon provide insights into Asteraceae paleo-polyploidization history and plant inulin production.</title>
        <authorList>
            <person name="Fan W."/>
            <person name="Wang S."/>
            <person name="Wang H."/>
            <person name="Wang A."/>
            <person name="Jiang F."/>
            <person name="Liu H."/>
            <person name="Zhao H."/>
            <person name="Xu D."/>
            <person name="Zhang Y."/>
        </authorList>
    </citation>
    <scope>NUCLEOTIDE SEQUENCE [LARGE SCALE GENOMIC DNA]</scope>
    <source>
        <strain evidence="2">cv. Yunnan</strain>
        <tissue evidence="1">Leaves</tissue>
    </source>
</reference>
<proteinExistence type="predicted"/>
<name>A0ACB9JS52_9ASTR</name>
<organism evidence="1 2">
    <name type="scientific">Smallanthus sonchifolius</name>
    <dbReference type="NCBI Taxonomy" id="185202"/>
    <lineage>
        <taxon>Eukaryota</taxon>
        <taxon>Viridiplantae</taxon>
        <taxon>Streptophyta</taxon>
        <taxon>Embryophyta</taxon>
        <taxon>Tracheophyta</taxon>
        <taxon>Spermatophyta</taxon>
        <taxon>Magnoliopsida</taxon>
        <taxon>eudicotyledons</taxon>
        <taxon>Gunneridae</taxon>
        <taxon>Pentapetalae</taxon>
        <taxon>asterids</taxon>
        <taxon>campanulids</taxon>
        <taxon>Asterales</taxon>
        <taxon>Asteraceae</taxon>
        <taxon>Asteroideae</taxon>
        <taxon>Heliantheae alliance</taxon>
        <taxon>Millerieae</taxon>
        <taxon>Smallanthus</taxon>
    </lineage>
</organism>